<feature type="repeat" description="ANK" evidence="3">
    <location>
        <begin position="83"/>
        <end position="112"/>
    </location>
</feature>
<dbReference type="SUPFAM" id="SSF48403">
    <property type="entry name" value="Ankyrin repeat"/>
    <property type="match status" value="1"/>
</dbReference>
<sequence length="518" mass="56105">MLSRESVFSSHEDLLFRYLETGSPVDLDVVRALVATDADVNFRGEYGRTPLHLCVLLARNANCADIVKTLLEAGADVNARDVCGYTPLHCYVQHDYVQLRVVETMLAAGAEVVNECGFVFYDNVLSSFLASCGSTGSEADVVRALIRAGADVRESDAYDMTALHVYARNPAARPDVLGLMLEAGADVRAVDKHGVTPLAVLLSSTGVNDELVAMMLRAGADPRARDMDGRTLLHHLATVPRAKESIMRTLVDSGCDPAGIDTGGNTALHYMAMYGTCRRPVVSFLLEKGLDMDRQNDAGQTALYRAAVFNPAACRRLIQMGADLAPVAATGFCAVAEVFRRNDFKSAAALLERKPPIDLLVRALVTATNWGFFFPDSEAALLCVHSLVARGAGERVRAEPALGKYADAVRECESEIRAMREVRCNADTTLLDVLRADESAKAVHVPNALLDKVHAFKVYGNALFGKVCMMRLRMSLAEQVTGLLCPCALPPEIVTSILSYMSYEELMGLRTALLAPAR</sequence>
<evidence type="ECO:0000256" key="1">
    <source>
        <dbReference type="ARBA" id="ARBA00022737"/>
    </source>
</evidence>
<evidence type="ECO:0000256" key="3">
    <source>
        <dbReference type="PROSITE-ProRule" id="PRU00023"/>
    </source>
</evidence>
<reference evidence="4 5" key="1">
    <citation type="journal article" date="2015" name="Arch. Virol.">
        <title>Coinfection with multiple strains of bovine papular stomatitis virus.</title>
        <authorList>
            <person name="Huang T."/>
            <person name="Tulman E.R."/>
            <person name="Diel D.G."/>
            <person name="Khatiwada S."/>
            <person name="Sims W."/>
            <person name="Edwards J.F."/>
            <person name="Wen X."/>
            <person name="Kutish G.F."/>
            <person name="Rock D.L."/>
            <person name="Delhon G."/>
        </authorList>
    </citation>
    <scope>NUCLEOTIDE SEQUENCE [LARGE SCALE GENOMIC DNA]</scope>
    <source>
        <strain evidence="4">BV-TX09c15</strain>
    </source>
</reference>
<dbReference type="PROSITE" id="PS50088">
    <property type="entry name" value="ANK_REPEAT"/>
    <property type="match status" value="4"/>
</dbReference>
<dbReference type="PANTHER" id="PTHR24189:SF50">
    <property type="entry name" value="ANKYRIN REPEAT AND SOCS BOX PROTEIN 2"/>
    <property type="match status" value="1"/>
</dbReference>
<dbReference type="PANTHER" id="PTHR24189">
    <property type="entry name" value="MYOTROPHIN"/>
    <property type="match status" value="1"/>
</dbReference>
<dbReference type="InterPro" id="IPR036770">
    <property type="entry name" value="Ankyrin_rpt-contain_sf"/>
</dbReference>
<feature type="repeat" description="ANK" evidence="3">
    <location>
        <begin position="158"/>
        <end position="192"/>
    </location>
</feature>
<feature type="repeat" description="ANK" evidence="3">
    <location>
        <begin position="46"/>
        <end position="82"/>
    </location>
</feature>
<accession>A0A0E3T6G0</accession>
<proteinExistence type="predicted"/>
<protein>
    <submittedName>
        <fullName evidence="4">Ankyrin repeat protein</fullName>
    </submittedName>
</protein>
<dbReference type="SMART" id="SM00248">
    <property type="entry name" value="ANK"/>
    <property type="match status" value="9"/>
</dbReference>
<gene>
    <name evidence="4" type="ORF">BVTX09c15_008</name>
</gene>
<dbReference type="InterPro" id="IPR002110">
    <property type="entry name" value="Ankyrin_rpt"/>
</dbReference>
<organism evidence="4 5">
    <name type="scientific">Bovine papular stomatitis virus</name>
    <dbReference type="NCBI Taxonomy" id="129727"/>
    <lineage>
        <taxon>Viruses</taxon>
        <taxon>Varidnaviria</taxon>
        <taxon>Bamfordvirae</taxon>
        <taxon>Nucleocytoviricota</taxon>
        <taxon>Pokkesviricetes</taxon>
        <taxon>Chitovirales</taxon>
        <taxon>Poxviridae</taxon>
        <taxon>Chordopoxvirinae</taxon>
        <taxon>Parapoxvirus</taxon>
        <taxon>Parapoxvirus bovinestomatitis</taxon>
    </lineage>
</organism>
<dbReference type="Pfam" id="PF12796">
    <property type="entry name" value="Ank_2"/>
    <property type="match status" value="2"/>
</dbReference>
<evidence type="ECO:0000313" key="5">
    <source>
        <dbReference type="Proteomes" id="UP000152300"/>
    </source>
</evidence>
<feature type="repeat" description="ANK" evidence="3">
    <location>
        <begin position="263"/>
        <end position="297"/>
    </location>
</feature>
<dbReference type="InterPro" id="IPR050745">
    <property type="entry name" value="Multifunctional_regulatory"/>
</dbReference>
<keyword evidence="1" id="KW-0677">Repeat</keyword>
<dbReference type="Proteomes" id="UP000152300">
    <property type="component" value="Segment"/>
</dbReference>
<dbReference type="Gene3D" id="1.25.40.20">
    <property type="entry name" value="Ankyrin repeat-containing domain"/>
    <property type="match status" value="3"/>
</dbReference>
<evidence type="ECO:0000313" key="4">
    <source>
        <dbReference type="EMBL" id="AKC03177.1"/>
    </source>
</evidence>
<evidence type="ECO:0000256" key="2">
    <source>
        <dbReference type="ARBA" id="ARBA00023043"/>
    </source>
</evidence>
<dbReference type="PROSITE" id="PS50297">
    <property type="entry name" value="ANK_REP_REGION"/>
    <property type="match status" value="2"/>
</dbReference>
<keyword evidence="2 3" id="KW-0040">ANK repeat</keyword>
<name>A0A0E3T6G0_9POXV</name>
<dbReference type="EMBL" id="KM875470">
    <property type="protein sequence ID" value="AKC03177.1"/>
    <property type="molecule type" value="Genomic_DNA"/>
</dbReference>